<organism evidence="1 2">
    <name type="scientific">Leptospira kirschneri str. H1</name>
    <dbReference type="NCBI Taxonomy" id="1049966"/>
    <lineage>
        <taxon>Bacteria</taxon>
        <taxon>Pseudomonadati</taxon>
        <taxon>Spirochaetota</taxon>
        <taxon>Spirochaetia</taxon>
        <taxon>Leptospirales</taxon>
        <taxon>Leptospiraceae</taxon>
        <taxon>Leptospira</taxon>
    </lineage>
</organism>
<dbReference type="EMBL" id="AHMY02000018">
    <property type="protein sequence ID" value="EKO16920.1"/>
    <property type="molecule type" value="Genomic_DNA"/>
</dbReference>
<evidence type="ECO:0000313" key="1">
    <source>
        <dbReference type="EMBL" id="EKO16920.1"/>
    </source>
</evidence>
<accession>A0A0E2B6G3</accession>
<evidence type="ECO:0000313" key="2">
    <source>
        <dbReference type="Proteomes" id="UP000006253"/>
    </source>
</evidence>
<dbReference type="AlphaFoldDB" id="A0A0E2B6G3"/>
<reference evidence="1 2" key="1">
    <citation type="submission" date="2012-10" db="EMBL/GenBank/DDBJ databases">
        <authorList>
            <person name="Harkins D.M."/>
            <person name="Durkin A.S."/>
            <person name="Brinkac L.M."/>
            <person name="Selengut J.D."/>
            <person name="Sanka R."/>
            <person name="DePew J."/>
            <person name="Purushe J."/>
            <person name="Peacock S.J."/>
            <person name="Thaipadungpanit J."/>
            <person name="Wuthiekanun V.W."/>
            <person name="Day N.P."/>
            <person name="Vinetz J.M."/>
            <person name="Sutton G.G."/>
            <person name="Nelson W.C."/>
            <person name="Fouts D.E."/>
        </authorList>
    </citation>
    <scope>NUCLEOTIDE SEQUENCE [LARGE SCALE GENOMIC DNA]</scope>
    <source>
        <strain evidence="1 2">H1</strain>
    </source>
</reference>
<dbReference type="Proteomes" id="UP000006253">
    <property type="component" value="Unassembled WGS sequence"/>
</dbReference>
<sequence length="72" mass="8063">MVFLSESNEQRAILRASEELSLRGWRELIVQKSKVISDQVLSTDDEKVKGAFLDAQSSGIGILLYENPIEPN</sequence>
<gene>
    <name evidence="1" type="ORF">LEP1GSC081_0332</name>
</gene>
<name>A0A0E2B6G3_9LEPT</name>
<comment type="caution">
    <text evidence="1">The sequence shown here is derived from an EMBL/GenBank/DDBJ whole genome shotgun (WGS) entry which is preliminary data.</text>
</comment>
<proteinExistence type="predicted"/>
<protein>
    <submittedName>
        <fullName evidence="1">Uncharacterized protein</fullName>
    </submittedName>
</protein>